<accession>A0A2U1PML5</accession>
<protein>
    <submittedName>
        <fullName evidence="3">SNARE associated Golgi protein family</fullName>
    </submittedName>
</protein>
<keyword evidence="1" id="KW-0812">Transmembrane</keyword>
<gene>
    <name evidence="3" type="ORF">CTI12_AA083410</name>
</gene>
<dbReference type="Pfam" id="PF09335">
    <property type="entry name" value="VTT_dom"/>
    <property type="match status" value="1"/>
</dbReference>
<name>A0A2U1PML5_ARTAN</name>
<dbReference type="PANTHER" id="PTHR47699">
    <property type="entry name" value="SNARE ASSOCIATED GOLGI PROTEIN FAMILY"/>
    <property type="match status" value="1"/>
</dbReference>
<dbReference type="Proteomes" id="UP000245207">
    <property type="component" value="Unassembled WGS sequence"/>
</dbReference>
<organism evidence="3 4">
    <name type="scientific">Artemisia annua</name>
    <name type="common">Sweet wormwood</name>
    <dbReference type="NCBI Taxonomy" id="35608"/>
    <lineage>
        <taxon>Eukaryota</taxon>
        <taxon>Viridiplantae</taxon>
        <taxon>Streptophyta</taxon>
        <taxon>Embryophyta</taxon>
        <taxon>Tracheophyta</taxon>
        <taxon>Spermatophyta</taxon>
        <taxon>Magnoliopsida</taxon>
        <taxon>eudicotyledons</taxon>
        <taxon>Gunneridae</taxon>
        <taxon>Pentapetalae</taxon>
        <taxon>asterids</taxon>
        <taxon>campanulids</taxon>
        <taxon>Asterales</taxon>
        <taxon>Asteraceae</taxon>
        <taxon>Asteroideae</taxon>
        <taxon>Anthemideae</taxon>
        <taxon>Artemisiinae</taxon>
        <taxon>Artemisia</taxon>
    </lineage>
</organism>
<keyword evidence="1" id="KW-0472">Membrane</keyword>
<keyword evidence="4" id="KW-1185">Reference proteome</keyword>
<dbReference type="EMBL" id="PKPP01000960">
    <property type="protein sequence ID" value="PWA86998.1"/>
    <property type="molecule type" value="Genomic_DNA"/>
</dbReference>
<evidence type="ECO:0000259" key="2">
    <source>
        <dbReference type="Pfam" id="PF09335"/>
    </source>
</evidence>
<dbReference type="GO" id="GO:0016020">
    <property type="term" value="C:membrane"/>
    <property type="evidence" value="ECO:0007669"/>
    <property type="project" value="TreeGrafter"/>
</dbReference>
<reference evidence="3 4" key="1">
    <citation type="journal article" date="2018" name="Mol. Plant">
        <title>The genome of Artemisia annua provides insight into the evolution of Asteraceae family and artemisinin biosynthesis.</title>
        <authorList>
            <person name="Shen Q."/>
            <person name="Zhang L."/>
            <person name="Liao Z."/>
            <person name="Wang S."/>
            <person name="Yan T."/>
            <person name="Shi P."/>
            <person name="Liu M."/>
            <person name="Fu X."/>
            <person name="Pan Q."/>
            <person name="Wang Y."/>
            <person name="Lv Z."/>
            <person name="Lu X."/>
            <person name="Zhang F."/>
            <person name="Jiang W."/>
            <person name="Ma Y."/>
            <person name="Chen M."/>
            <person name="Hao X."/>
            <person name="Li L."/>
            <person name="Tang Y."/>
            <person name="Lv G."/>
            <person name="Zhou Y."/>
            <person name="Sun X."/>
            <person name="Brodelius P.E."/>
            <person name="Rose J.K.C."/>
            <person name="Tang K."/>
        </authorList>
    </citation>
    <scope>NUCLEOTIDE SEQUENCE [LARGE SCALE GENOMIC DNA]</scope>
    <source>
        <strain evidence="4">cv. Huhao1</strain>
        <tissue evidence="3">Leaf</tissue>
    </source>
</reference>
<dbReference type="PANTHER" id="PTHR47699:SF1">
    <property type="entry name" value="SNARE ASSOCIATED GOLGI PROTEIN FAMILY"/>
    <property type="match status" value="1"/>
</dbReference>
<dbReference type="AlphaFoldDB" id="A0A2U1PML5"/>
<feature type="transmembrane region" description="Helical" evidence="1">
    <location>
        <begin position="79"/>
        <end position="104"/>
    </location>
</feature>
<dbReference type="OrthoDB" id="166803at2759"/>
<proteinExistence type="predicted"/>
<evidence type="ECO:0000313" key="4">
    <source>
        <dbReference type="Proteomes" id="UP000245207"/>
    </source>
</evidence>
<evidence type="ECO:0000313" key="3">
    <source>
        <dbReference type="EMBL" id="PWA86998.1"/>
    </source>
</evidence>
<evidence type="ECO:0000256" key="1">
    <source>
        <dbReference type="SAM" id="Phobius"/>
    </source>
</evidence>
<dbReference type="InterPro" id="IPR032816">
    <property type="entry name" value="VTT_dom"/>
</dbReference>
<keyword evidence="1" id="KW-1133">Transmembrane helix</keyword>
<comment type="caution">
    <text evidence="3">The sequence shown here is derived from an EMBL/GenBank/DDBJ whole genome shotgun (WGS) entry which is preliminary data.</text>
</comment>
<sequence length="245" mass="26726">MASGRKLALAVAAILIGLFTLLKFKGSSTSWNKESVVEIFKNLSDQLGNWAIPVYVAVHTVSLSLCLPYAVFFEAGASILFGFFPALLCVFSAKVLGASLSFWIGRLLFRSSTSATQWAHGNKYFHVLSRGVERDGWKFVLLARFSPIPSYIINYALAATNVRFLRDFLVPTVLGCLPMILQNTSIGSLAGAAVASSTGSESNKSKIWSYVFPMMGITSSIIISLRIKKYSSSIAIDDKLEEKTT</sequence>
<feature type="domain" description="VTT" evidence="2">
    <location>
        <begin position="68"/>
        <end position="188"/>
    </location>
</feature>
<feature type="transmembrane region" description="Helical" evidence="1">
    <location>
        <begin position="50"/>
        <end position="72"/>
    </location>
</feature>